<feature type="binding site" evidence="5">
    <location>
        <position position="9"/>
    </location>
    <ligand>
        <name>a divalent metal cation</name>
        <dbReference type="ChEBI" id="CHEBI:60240"/>
    </ligand>
</feature>
<reference evidence="8" key="1">
    <citation type="journal article" date="2019" name="Int. J. Syst. Evol. Microbiol.">
        <title>The Global Catalogue of Microorganisms (GCM) 10K type strain sequencing project: providing services to taxonomists for standard genome sequencing and annotation.</title>
        <authorList>
            <consortium name="The Broad Institute Genomics Platform"/>
            <consortium name="The Broad Institute Genome Sequencing Center for Infectious Disease"/>
            <person name="Wu L."/>
            <person name="Ma J."/>
        </authorList>
    </citation>
    <scope>NUCLEOTIDE SEQUENCE [LARGE SCALE GENOMIC DNA]</scope>
    <source>
        <strain evidence="8">ICMP 19515</strain>
    </source>
</reference>
<dbReference type="InterPro" id="IPR036523">
    <property type="entry name" value="SurE-like_sf"/>
</dbReference>
<feature type="binding site" evidence="5">
    <location>
        <position position="94"/>
    </location>
    <ligand>
        <name>a divalent metal cation</name>
        <dbReference type="ChEBI" id="CHEBI:60240"/>
    </ligand>
</feature>
<evidence type="ECO:0000256" key="2">
    <source>
        <dbReference type="ARBA" id="ARBA00011062"/>
    </source>
</evidence>
<comment type="cofactor">
    <cofactor evidence="5">
        <name>a divalent metal cation</name>
        <dbReference type="ChEBI" id="CHEBI:60240"/>
    </cofactor>
    <text evidence="5">Binds 1 divalent metal cation per subunit.</text>
</comment>
<protein>
    <recommendedName>
        <fullName evidence="5">5'-nucleotidase SurE</fullName>
        <ecNumber evidence="5">3.1.3.5</ecNumber>
    </recommendedName>
    <alternativeName>
        <fullName evidence="5">Nucleoside 5'-monophosphate phosphohydrolase</fullName>
    </alternativeName>
</protein>
<comment type="caution">
    <text evidence="5">Lacks conserved residue(s) required for the propagation of feature annotation.</text>
</comment>
<organism evidence="7 8">
    <name type="scientific">Mesorhizobium cantuariense</name>
    <dbReference type="NCBI Taxonomy" id="1300275"/>
    <lineage>
        <taxon>Bacteria</taxon>
        <taxon>Pseudomonadati</taxon>
        <taxon>Pseudomonadota</taxon>
        <taxon>Alphaproteobacteria</taxon>
        <taxon>Hyphomicrobiales</taxon>
        <taxon>Phyllobacteriaceae</taxon>
        <taxon>Mesorhizobium</taxon>
    </lineage>
</organism>
<sequence length="252" mass="27409">MRILICNDDGIEAPGLARLVNAAGRLSDDVWVVAPDGKRTAAGSSLTIARPLTMRRVKPNWYSCSGTPADCAVSAMTWLFADARKPDLVLSGVNDGRNVAEDLAYSGTLGIAREATFWGLPAIGFSRVKNPDFTGGDDQWLGALIAPLWRSRADWGAEGHWLSVNLPTSLPAEIRQPRIGRDKIARKAEIVETDGERTVITIPRGRAHASQPGDENEAIDAGFVSINRLNWFGETRLDERFLDGISSQRQTG</sequence>
<dbReference type="EMBL" id="JBHRVD010000001">
    <property type="protein sequence ID" value="MFC3325804.1"/>
    <property type="molecule type" value="Genomic_DNA"/>
</dbReference>
<evidence type="ECO:0000256" key="4">
    <source>
        <dbReference type="ARBA" id="ARBA00022801"/>
    </source>
</evidence>
<evidence type="ECO:0000256" key="3">
    <source>
        <dbReference type="ARBA" id="ARBA00022723"/>
    </source>
</evidence>
<feature type="domain" description="Survival protein SurE-like phosphatase/nucleotidase" evidence="6">
    <location>
        <begin position="3"/>
        <end position="181"/>
    </location>
</feature>
<evidence type="ECO:0000313" key="7">
    <source>
        <dbReference type="EMBL" id="MFC3325804.1"/>
    </source>
</evidence>
<gene>
    <name evidence="5" type="primary">surE</name>
    <name evidence="7" type="ORF">ACFOJ9_29185</name>
</gene>
<dbReference type="InterPro" id="IPR030048">
    <property type="entry name" value="SurE"/>
</dbReference>
<comment type="similarity">
    <text evidence="2 5">Belongs to the SurE nucleotidase family.</text>
</comment>
<evidence type="ECO:0000256" key="1">
    <source>
        <dbReference type="ARBA" id="ARBA00000815"/>
    </source>
</evidence>
<keyword evidence="3 5" id="KW-0479">Metal-binding</keyword>
<accession>A0ABV7MX80</accession>
<comment type="caution">
    <text evidence="7">The sequence shown here is derived from an EMBL/GenBank/DDBJ whole genome shotgun (WGS) entry which is preliminary data.</text>
</comment>
<keyword evidence="4 5" id="KW-0378">Hydrolase</keyword>
<evidence type="ECO:0000256" key="5">
    <source>
        <dbReference type="HAMAP-Rule" id="MF_00060"/>
    </source>
</evidence>
<evidence type="ECO:0000313" key="8">
    <source>
        <dbReference type="Proteomes" id="UP001595648"/>
    </source>
</evidence>
<dbReference type="EC" id="3.1.3.5" evidence="5"/>
<dbReference type="HAMAP" id="MF_00060">
    <property type="entry name" value="SurE"/>
    <property type="match status" value="1"/>
</dbReference>
<feature type="binding site" evidence="5">
    <location>
        <position position="8"/>
    </location>
    <ligand>
        <name>a divalent metal cation</name>
        <dbReference type="ChEBI" id="CHEBI:60240"/>
    </ligand>
</feature>
<dbReference type="PANTHER" id="PTHR30457">
    <property type="entry name" value="5'-NUCLEOTIDASE SURE"/>
    <property type="match status" value="1"/>
</dbReference>
<evidence type="ECO:0000259" key="6">
    <source>
        <dbReference type="Pfam" id="PF01975"/>
    </source>
</evidence>
<keyword evidence="8" id="KW-1185">Reference proteome</keyword>
<comment type="function">
    <text evidence="5">Nucleotidase that shows phosphatase activity on nucleoside 5'-monophosphates.</text>
</comment>
<dbReference type="Pfam" id="PF01975">
    <property type="entry name" value="SurE"/>
    <property type="match status" value="1"/>
</dbReference>
<keyword evidence="5" id="KW-0963">Cytoplasm</keyword>
<comment type="catalytic activity">
    <reaction evidence="1 5">
        <text>a ribonucleoside 5'-phosphate + H2O = a ribonucleoside + phosphate</text>
        <dbReference type="Rhea" id="RHEA:12484"/>
        <dbReference type="ChEBI" id="CHEBI:15377"/>
        <dbReference type="ChEBI" id="CHEBI:18254"/>
        <dbReference type="ChEBI" id="CHEBI:43474"/>
        <dbReference type="ChEBI" id="CHEBI:58043"/>
        <dbReference type="EC" id="3.1.3.5"/>
    </reaction>
</comment>
<comment type="subcellular location">
    <subcellularLocation>
        <location evidence="5">Cytoplasm</location>
    </subcellularLocation>
</comment>
<name>A0ABV7MX80_9HYPH</name>
<dbReference type="InterPro" id="IPR002828">
    <property type="entry name" value="SurE-like_Pase/nucleotidase"/>
</dbReference>
<dbReference type="SUPFAM" id="SSF64167">
    <property type="entry name" value="SurE-like"/>
    <property type="match status" value="1"/>
</dbReference>
<dbReference type="Proteomes" id="UP001595648">
    <property type="component" value="Unassembled WGS sequence"/>
</dbReference>
<dbReference type="RefSeq" id="WP_378984059.1">
    <property type="nucleotide sequence ID" value="NZ_JBHRVD010000001.1"/>
</dbReference>
<dbReference type="Gene3D" id="3.40.1210.10">
    <property type="entry name" value="Survival protein SurE-like phosphatase/nucleotidase"/>
    <property type="match status" value="1"/>
</dbReference>
<keyword evidence="5" id="KW-0547">Nucleotide-binding</keyword>
<proteinExistence type="inferred from homology"/>
<dbReference type="PANTHER" id="PTHR30457:SF0">
    <property type="entry name" value="PHOSPHATASE, PUTATIVE (AFU_ORTHOLOGUE AFUA_4G01070)-RELATED"/>
    <property type="match status" value="1"/>
</dbReference>